<dbReference type="Gene3D" id="3.30.420.10">
    <property type="entry name" value="Ribonuclease H-like superfamily/Ribonuclease H"/>
    <property type="match status" value="1"/>
</dbReference>
<evidence type="ECO:0000256" key="1">
    <source>
        <dbReference type="ARBA" id="ARBA00022722"/>
    </source>
</evidence>
<dbReference type="EMBL" id="BMAT01008385">
    <property type="protein sequence ID" value="GFR83812.1"/>
    <property type="molecule type" value="Genomic_DNA"/>
</dbReference>
<dbReference type="GO" id="GO:0003964">
    <property type="term" value="F:RNA-directed DNA polymerase activity"/>
    <property type="evidence" value="ECO:0007669"/>
    <property type="project" value="UniProtKB-KW"/>
</dbReference>
<keyword evidence="5" id="KW-0460">Magnesium</keyword>
<evidence type="ECO:0000256" key="5">
    <source>
        <dbReference type="ARBA" id="ARBA00022842"/>
    </source>
</evidence>
<sequence length="109" mass="12128">MDLAGPVDPVEYDGFGYALTCVDDFTGLSCIYLLKNKSHAITCFRAYLSDMAPYAQVKAIRAEFGREFESKKFNNMCLENKIANEINAPLSPHQNGSTLQNEVGGHYLK</sequence>
<protein>
    <submittedName>
        <fullName evidence="12">Integrase core domain</fullName>
    </submittedName>
</protein>
<organism evidence="12 13">
    <name type="scientific">Elysia marginata</name>
    <dbReference type="NCBI Taxonomy" id="1093978"/>
    <lineage>
        <taxon>Eukaryota</taxon>
        <taxon>Metazoa</taxon>
        <taxon>Spiralia</taxon>
        <taxon>Lophotrochozoa</taxon>
        <taxon>Mollusca</taxon>
        <taxon>Gastropoda</taxon>
        <taxon>Heterobranchia</taxon>
        <taxon>Euthyneura</taxon>
        <taxon>Panpulmonata</taxon>
        <taxon>Sacoglossa</taxon>
        <taxon>Placobranchoidea</taxon>
        <taxon>Plakobranchidae</taxon>
        <taxon>Elysia</taxon>
    </lineage>
</organism>
<feature type="domain" description="Integrase catalytic" evidence="11">
    <location>
        <begin position="1"/>
        <end position="100"/>
    </location>
</feature>
<dbReference type="GO" id="GO:0046872">
    <property type="term" value="F:metal ion binding"/>
    <property type="evidence" value="ECO:0007669"/>
    <property type="project" value="UniProtKB-KW"/>
</dbReference>
<keyword evidence="7" id="KW-0695">RNA-directed DNA polymerase</keyword>
<name>A0AAV4GDP4_9GAST</name>
<evidence type="ECO:0000256" key="7">
    <source>
        <dbReference type="ARBA" id="ARBA00022918"/>
    </source>
</evidence>
<comment type="caution">
    <text evidence="12">The sequence shown here is derived from an EMBL/GenBank/DDBJ whole genome shotgun (WGS) entry which is preliminary data.</text>
</comment>
<dbReference type="AlphaFoldDB" id="A0AAV4GDP4"/>
<evidence type="ECO:0000256" key="10">
    <source>
        <dbReference type="SAM" id="MobiDB-lite"/>
    </source>
</evidence>
<keyword evidence="6" id="KW-0229">DNA integration</keyword>
<dbReference type="GO" id="GO:0003887">
    <property type="term" value="F:DNA-directed DNA polymerase activity"/>
    <property type="evidence" value="ECO:0007669"/>
    <property type="project" value="UniProtKB-KW"/>
</dbReference>
<keyword evidence="1" id="KW-0540">Nuclease</keyword>
<dbReference type="PROSITE" id="PS50994">
    <property type="entry name" value="INTEGRASE"/>
    <property type="match status" value="1"/>
</dbReference>
<evidence type="ECO:0000313" key="13">
    <source>
        <dbReference type="Proteomes" id="UP000762676"/>
    </source>
</evidence>
<evidence type="ECO:0000256" key="9">
    <source>
        <dbReference type="ARBA" id="ARBA00023172"/>
    </source>
</evidence>
<dbReference type="InterPro" id="IPR036397">
    <property type="entry name" value="RNaseH_sf"/>
</dbReference>
<keyword evidence="2" id="KW-0479">Metal-binding</keyword>
<keyword evidence="8" id="KW-0808">Transferase</keyword>
<evidence type="ECO:0000256" key="6">
    <source>
        <dbReference type="ARBA" id="ARBA00022908"/>
    </source>
</evidence>
<evidence type="ECO:0000256" key="8">
    <source>
        <dbReference type="ARBA" id="ARBA00022932"/>
    </source>
</evidence>
<dbReference type="GO" id="GO:0015074">
    <property type="term" value="P:DNA integration"/>
    <property type="evidence" value="ECO:0007669"/>
    <property type="project" value="UniProtKB-KW"/>
</dbReference>
<evidence type="ECO:0000256" key="4">
    <source>
        <dbReference type="ARBA" id="ARBA00022801"/>
    </source>
</evidence>
<evidence type="ECO:0000256" key="2">
    <source>
        <dbReference type="ARBA" id="ARBA00022723"/>
    </source>
</evidence>
<keyword evidence="3" id="KW-0255">Endonuclease</keyword>
<dbReference type="GO" id="GO:0016787">
    <property type="term" value="F:hydrolase activity"/>
    <property type="evidence" value="ECO:0007669"/>
    <property type="project" value="UniProtKB-KW"/>
</dbReference>
<dbReference type="GO" id="GO:0004519">
    <property type="term" value="F:endonuclease activity"/>
    <property type="evidence" value="ECO:0007669"/>
    <property type="project" value="UniProtKB-KW"/>
</dbReference>
<keyword evidence="8" id="KW-0239">DNA-directed DNA polymerase</keyword>
<dbReference type="InterPro" id="IPR012337">
    <property type="entry name" value="RNaseH-like_sf"/>
</dbReference>
<dbReference type="Proteomes" id="UP000762676">
    <property type="component" value="Unassembled WGS sequence"/>
</dbReference>
<dbReference type="PANTHER" id="PTHR42648">
    <property type="entry name" value="TRANSPOSASE, PUTATIVE-RELATED"/>
    <property type="match status" value="1"/>
</dbReference>
<keyword evidence="13" id="KW-1185">Reference proteome</keyword>
<proteinExistence type="predicted"/>
<dbReference type="InterPro" id="IPR039537">
    <property type="entry name" value="Retrotran_Ty1/copia-like"/>
</dbReference>
<dbReference type="SUPFAM" id="SSF53098">
    <property type="entry name" value="Ribonuclease H-like"/>
    <property type="match status" value="1"/>
</dbReference>
<dbReference type="InterPro" id="IPR001584">
    <property type="entry name" value="Integrase_cat-core"/>
</dbReference>
<keyword evidence="4" id="KW-0378">Hydrolase</keyword>
<evidence type="ECO:0000256" key="3">
    <source>
        <dbReference type="ARBA" id="ARBA00022759"/>
    </source>
</evidence>
<evidence type="ECO:0000259" key="11">
    <source>
        <dbReference type="PROSITE" id="PS50994"/>
    </source>
</evidence>
<accession>A0AAV4GDP4</accession>
<feature type="compositionally biased region" description="Polar residues" evidence="10">
    <location>
        <begin position="92"/>
        <end position="101"/>
    </location>
</feature>
<dbReference type="GO" id="GO:0006310">
    <property type="term" value="P:DNA recombination"/>
    <property type="evidence" value="ECO:0007669"/>
    <property type="project" value="UniProtKB-KW"/>
</dbReference>
<reference evidence="12 13" key="1">
    <citation type="journal article" date="2021" name="Elife">
        <title>Chloroplast acquisition without the gene transfer in kleptoplastic sea slugs, Plakobranchus ocellatus.</title>
        <authorList>
            <person name="Maeda T."/>
            <person name="Takahashi S."/>
            <person name="Yoshida T."/>
            <person name="Shimamura S."/>
            <person name="Takaki Y."/>
            <person name="Nagai Y."/>
            <person name="Toyoda A."/>
            <person name="Suzuki Y."/>
            <person name="Arimoto A."/>
            <person name="Ishii H."/>
            <person name="Satoh N."/>
            <person name="Nishiyama T."/>
            <person name="Hasebe M."/>
            <person name="Maruyama T."/>
            <person name="Minagawa J."/>
            <person name="Obokata J."/>
            <person name="Shigenobu S."/>
        </authorList>
    </citation>
    <scope>NUCLEOTIDE SEQUENCE [LARGE SCALE GENOMIC DNA]</scope>
</reference>
<evidence type="ECO:0000313" key="12">
    <source>
        <dbReference type="EMBL" id="GFR83812.1"/>
    </source>
</evidence>
<dbReference type="PANTHER" id="PTHR42648:SF11">
    <property type="entry name" value="TRANSPOSON TY4-P GAG-POL POLYPROTEIN"/>
    <property type="match status" value="1"/>
</dbReference>
<keyword evidence="9" id="KW-0233">DNA recombination</keyword>
<dbReference type="GO" id="GO:0003676">
    <property type="term" value="F:nucleic acid binding"/>
    <property type="evidence" value="ECO:0007669"/>
    <property type="project" value="InterPro"/>
</dbReference>
<feature type="region of interest" description="Disordered" evidence="10">
    <location>
        <begin position="89"/>
        <end position="109"/>
    </location>
</feature>
<keyword evidence="8" id="KW-0548">Nucleotidyltransferase</keyword>
<gene>
    <name evidence="12" type="ORF">ElyMa_004134400</name>
</gene>